<organism evidence="1">
    <name type="scientific">Spongospora subterranea</name>
    <dbReference type="NCBI Taxonomy" id="70186"/>
    <lineage>
        <taxon>Eukaryota</taxon>
        <taxon>Sar</taxon>
        <taxon>Rhizaria</taxon>
        <taxon>Endomyxa</taxon>
        <taxon>Phytomyxea</taxon>
        <taxon>Plasmodiophorida</taxon>
        <taxon>Plasmodiophoridae</taxon>
        <taxon>Spongospora</taxon>
    </lineage>
</organism>
<name>A0A0H5QKZ8_9EUKA</name>
<dbReference type="AlphaFoldDB" id="A0A0H5QKZ8"/>
<sequence>MTFKGSLLQGLMCRYEVHCIVTLALSCVSSTWLTFDVVSSVDNHCRFLTSSLALCTVWDHRFGRIYARKPRLLNDRFTFKIRQEFGVPRAGALRMKRKATLSQ</sequence>
<accession>A0A0H5QKZ8</accession>
<dbReference type="EMBL" id="HACM01002348">
    <property type="protein sequence ID" value="CRZ02790.1"/>
    <property type="molecule type" value="Transcribed_RNA"/>
</dbReference>
<protein>
    <submittedName>
        <fullName evidence="1">Uncharacterized protein</fullName>
    </submittedName>
</protein>
<proteinExistence type="predicted"/>
<dbReference type="PROSITE" id="PS51257">
    <property type="entry name" value="PROKAR_LIPOPROTEIN"/>
    <property type="match status" value="1"/>
</dbReference>
<reference evidence="1" key="1">
    <citation type="submission" date="2015-04" db="EMBL/GenBank/DDBJ databases">
        <title>The genome sequence of the plant pathogenic Rhizarian Plasmodiophora brassicae reveals insights in its biotrophic life cycle and the origin of chitin synthesis.</title>
        <authorList>
            <person name="Schwelm A."/>
            <person name="Fogelqvist J."/>
            <person name="Knaust A."/>
            <person name="Julke S."/>
            <person name="Lilja T."/>
            <person name="Dhandapani V."/>
            <person name="Bonilla-Rosso G."/>
            <person name="Karlsson M."/>
            <person name="Shevchenko A."/>
            <person name="Choi S.R."/>
            <person name="Kim H.G."/>
            <person name="Park J.Y."/>
            <person name="Lim Y.P."/>
            <person name="Ludwig-Muller J."/>
            <person name="Dixelius C."/>
        </authorList>
    </citation>
    <scope>NUCLEOTIDE SEQUENCE</scope>
    <source>
        <tissue evidence="1">Potato root galls</tissue>
    </source>
</reference>
<evidence type="ECO:0000313" key="1">
    <source>
        <dbReference type="EMBL" id="CRZ02790.1"/>
    </source>
</evidence>